<sequence>MDKYKIIQLLENIVATVDHGECFYDDQEFDDYMNDLARIAGFSRQLFDKNTEE</sequence>
<dbReference type="GeneID" id="13827919"/>
<organism evidence="1 2">
    <name type="scientific">Bacillus phage BPS13</name>
    <dbReference type="NCBI Taxonomy" id="1136731"/>
    <lineage>
        <taxon>Viruses</taxon>
        <taxon>Duplodnaviria</taxon>
        <taxon>Heunggongvirae</taxon>
        <taxon>Uroviricota</taxon>
        <taxon>Caudoviricetes</taxon>
        <taxon>Herelleviridae</taxon>
        <taxon>Bastillevirinae</taxon>
        <taxon>Wphvirus</taxon>
        <taxon>Wphvirus BPS13</taxon>
    </lineage>
</organism>
<dbReference type="EMBL" id="JN654439">
    <property type="protein sequence ID" value="AEZ50403.1"/>
    <property type="molecule type" value="Genomic_DNA"/>
</dbReference>
<dbReference type="Proteomes" id="UP000006287">
    <property type="component" value="Segment"/>
</dbReference>
<protein>
    <submittedName>
        <fullName evidence="1">Uncharacterized protein</fullName>
    </submittedName>
</protein>
<dbReference type="KEGG" id="vg:13827919"/>
<evidence type="ECO:0000313" key="2">
    <source>
        <dbReference type="Proteomes" id="UP000006287"/>
    </source>
</evidence>
<accession>J9PTV8</accession>
<name>J9PTV8_9CAUD</name>
<proteinExistence type="predicted"/>
<dbReference type="RefSeq" id="YP_006907783.1">
    <property type="nucleotide sequence ID" value="NC_018857.1"/>
</dbReference>
<evidence type="ECO:0000313" key="1">
    <source>
        <dbReference type="EMBL" id="AEZ50403.1"/>
    </source>
</evidence>
<reference evidence="1 2" key="1">
    <citation type="journal article" date="2012" name="FEMS Microbiol. Lett.">
        <title>Characterization of an endolysin, LysBPS13, from a Bacillus cereus bacteriophage.</title>
        <authorList>
            <person name="Park J."/>
            <person name="Yun J."/>
            <person name="Lim J.A."/>
            <person name="Kang D.H."/>
            <person name="Ryu S."/>
        </authorList>
    </citation>
    <scope>NUCLEOTIDE SEQUENCE [LARGE SCALE GENOMIC DNA]</scope>
</reference>
<gene>
    <name evidence="1" type="ORF">BPS13_0224</name>
</gene>
<keyword evidence="2" id="KW-1185">Reference proteome</keyword>